<dbReference type="Proteomes" id="UP000183832">
    <property type="component" value="Unassembled WGS sequence"/>
</dbReference>
<feature type="region of interest" description="Disordered" evidence="8">
    <location>
        <begin position="318"/>
        <end position="344"/>
    </location>
</feature>
<evidence type="ECO:0000256" key="8">
    <source>
        <dbReference type="SAM" id="MobiDB-lite"/>
    </source>
</evidence>
<dbReference type="Pfam" id="PF13764">
    <property type="entry name" value="E3_UbLigase_R4"/>
    <property type="match status" value="1"/>
</dbReference>
<evidence type="ECO:0000256" key="3">
    <source>
        <dbReference type="ARBA" id="ARBA00022771"/>
    </source>
</evidence>
<feature type="compositionally biased region" description="Low complexity" evidence="8">
    <location>
        <begin position="3482"/>
        <end position="3493"/>
    </location>
</feature>
<evidence type="ECO:0000256" key="1">
    <source>
        <dbReference type="ARBA" id="ARBA00009970"/>
    </source>
</evidence>
<dbReference type="InterPro" id="IPR056530">
    <property type="entry name" value="UBR4-like_dom"/>
</dbReference>
<dbReference type="PROSITE" id="PS52043">
    <property type="entry name" value="UBR4_E3"/>
    <property type="match status" value="1"/>
</dbReference>
<feature type="compositionally biased region" description="Acidic residues" evidence="8">
    <location>
        <begin position="1753"/>
        <end position="1767"/>
    </location>
</feature>
<dbReference type="InterPro" id="IPR016024">
    <property type="entry name" value="ARM-type_fold"/>
</dbReference>
<evidence type="ECO:0000259" key="9">
    <source>
        <dbReference type="PROSITE" id="PS51157"/>
    </source>
</evidence>
<dbReference type="GO" id="GO:0008270">
    <property type="term" value="F:zinc ion binding"/>
    <property type="evidence" value="ECO:0007669"/>
    <property type="project" value="UniProtKB-KW"/>
</dbReference>
<feature type="compositionally biased region" description="Low complexity" evidence="8">
    <location>
        <begin position="3037"/>
        <end position="3050"/>
    </location>
</feature>
<dbReference type="CDD" id="cd19680">
    <property type="entry name" value="UBR-box_UBR4"/>
    <property type="match status" value="1"/>
</dbReference>
<evidence type="ECO:0000256" key="7">
    <source>
        <dbReference type="PROSITE-ProRule" id="PRU01388"/>
    </source>
</evidence>
<feature type="compositionally biased region" description="Acidic residues" evidence="8">
    <location>
        <begin position="567"/>
        <end position="589"/>
    </location>
</feature>
<feature type="compositionally biased region" description="Low complexity" evidence="8">
    <location>
        <begin position="1738"/>
        <end position="1752"/>
    </location>
</feature>
<feature type="domain" description="UBR-type" evidence="9">
    <location>
        <begin position="1771"/>
        <end position="1840"/>
    </location>
</feature>
<evidence type="ECO:0000256" key="5">
    <source>
        <dbReference type="ARBA" id="ARBA00022860"/>
    </source>
</evidence>
<feature type="compositionally biased region" description="Polar residues" evidence="8">
    <location>
        <begin position="403"/>
        <end position="414"/>
    </location>
</feature>
<dbReference type="InterPro" id="IPR045841">
    <property type="entry name" value="E3_UBR4_N"/>
</dbReference>
<keyword evidence="11" id="KW-1185">Reference proteome</keyword>
<dbReference type="SUPFAM" id="SSF48371">
    <property type="entry name" value="ARM repeat"/>
    <property type="match status" value="1"/>
</dbReference>
<feature type="region of interest" description="Disordered" evidence="8">
    <location>
        <begin position="403"/>
        <end position="435"/>
    </location>
</feature>
<keyword evidence="5" id="KW-0112">Calmodulin-binding</keyword>
<feature type="region of interest" description="Disordered" evidence="8">
    <location>
        <begin position="1737"/>
        <end position="1767"/>
    </location>
</feature>
<dbReference type="InterPro" id="IPR003126">
    <property type="entry name" value="Znf_UBR"/>
</dbReference>
<dbReference type="InterPro" id="IPR047509">
    <property type="entry name" value="UBR4-like_UBR-box"/>
</dbReference>
<protein>
    <submittedName>
        <fullName evidence="10">CLUMA_CG005354, isoform A</fullName>
    </submittedName>
</protein>
<dbReference type="Pfam" id="PF19423">
    <property type="entry name" value="E3_UBR4_N"/>
    <property type="match status" value="2"/>
</dbReference>
<feature type="compositionally biased region" description="Basic and acidic residues" evidence="8">
    <location>
        <begin position="3502"/>
        <end position="3514"/>
    </location>
</feature>
<dbReference type="Pfam" id="PF24079">
    <property type="entry name" value="UBR4"/>
    <property type="match status" value="1"/>
</dbReference>
<organism evidence="10 11">
    <name type="scientific">Clunio marinus</name>
    <dbReference type="NCBI Taxonomy" id="568069"/>
    <lineage>
        <taxon>Eukaryota</taxon>
        <taxon>Metazoa</taxon>
        <taxon>Ecdysozoa</taxon>
        <taxon>Arthropoda</taxon>
        <taxon>Hexapoda</taxon>
        <taxon>Insecta</taxon>
        <taxon>Pterygota</taxon>
        <taxon>Neoptera</taxon>
        <taxon>Endopterygota</taxon>
        <taxon>Diptera</taxon>
        <taxon>Nematocera</taxon>
        <taxon>Chironomoidea</taxon>
        <taxon>Chironomidae</taxon>
        <taxon>Clunio</taxon>
    </lineage>
</organism>
<dbReference type="PANTHER" id="PTHR21725:SF1">
    <property type="entry name" value="E3 UBIQUITIN-PROTEIN LIGASE UBR4"/>
    <property type="match status" value="1"/>
</dbReference>
<proteinExistence type="inferred from homology"/>
<feature type="compositionally biased region" description="Polar residues" evidence="8">
    <location>
        <begin position="3052"/>
        <end position="3066"/>
    </location>
</feature>
<feature type="compositionally biased region" description="Polar residues" evidence="8">
    <location>
        <begin position="3005"/>
        <end position="3018"/>
    </location>
</feature>
<feature type="zinc finger region" description="UBR-type" evidence="6">
    <location>
        <begin position="1771"/>
        <end position="1840"/>
    </location>
</feature>
<dbReference type="PROSITE" id="PS51157">
    <property type="entry name" value="ZF_UBR"/>
    <property type="match status" value="1"/>
</dbReference>
<dbReference type="InterPro" id="IPR045189">
    <property type="entry name" value="UBR4-like"/>
</dbReference>
<feature type="compositionally biased region" description="Gly residues" evidence="8">
    <location>
        <begin position="3026"/>
        <end position="3036"/>
    </location>
</feature>
<feature type="region of interest" description="Disordered" evidence="8">
    <location>
        <begin position="563"/>
        <end position="633"/>
    </location>
</feature>
<dbReference type="InterPro" id="IPR036322">
    <property type="entry name" value="WD40_repeat_dom_sf"/>
</dbReference>
<dbReference type="STRING" id="568069.A0A1J1HWG9"/>
<evidence type="ECO:0000313" key="11">
    <source>
        <dbReference type="Proteomes" id="UP000183832"/>
    </source>
</evidence>
<comment type="similarity">
    <text evidence="1 7">Belongs to the UBR4 family.</text>
</comment>
<feature type="region of interest" description="UBR4 E3 catalytic module" evidence="7">
    <location>
        <begin position="4859"/>
        <end position="5329"/>
    </location>
</feature>
<name>A0A1J1HWG9_9DIPT</name>
<dbReference type="SMART" id="SM00396">
    <property type="entry name" value="ZnF_UBR1"/>
    <property type="match status" value="1"/>
</dbReference>
<dbReference type="InterPro" id="IPR025704">
    <property type="entry name" value="E3_Ub_ligase_UBR4_C"/>
</dbReference>
<accession>A0A1J1HWG9</accession>
<dbReference type="PANTHER" id="PTHR21725">
    <property type="entry name" value="E3 UBIQUITIN-PROTEIN LIGASE UBR4"/>
    <property type="match status" value="1"/>
</dbReference>
<reference evidence="10 11" key="1">
    <citation type="submission" date="2015-04" db="EMBL/GenBank/DDBJ databases">
        <authorList>
            <person name="Syromyatnikov M.Y."/>
            <person name="Popov V.N."/>
        </authorList>
    </citation>
    <scope>NUCLEOTIDE SEQUENCE [LARGE SCALE GENOMIC DNA]</scope>
</reference>
<evidence type="ECO:0000256" key="6">
    <source>
        <dbReference type="PROSITE-ProRule" id="PRU00508"/>
    </source>
</evidence>
<feature type="compositionally biased region" description="Basic and acidic residues" evidence="8">
    <location>
        <begin position="606"/>
        <end position="621"/>
    </location>
</feature>
<dbReference type="GO" id="GO:0005516">
    <property type="term" value="F:calmodulin binding"/>
    <property type="evidence" value="ECO:0007669"/>
    <property type="project" value="UniProtKB-KW"/>
</dbReference>
<evidence type="ECO:0000256" key="2">
    <source>
        <dbReference type="ARBA" id="ARBA00022723"/>
    </source>
</evidence>
<evidence type="ECO:0000256" key="4">
    <source>
        <dbReference type="ARBA" id="ARBA00022833"/>
    </source>
</evidence>
<sequence>MSYQDIINLVKDKDELLLRTETFNVIKLLIKKENEIFNHEEKYNVFFDTLISLVAESIAQIPSSVSQSKLLTLLEATQIIIRYIIKRFESTNAPIILLKALKSLCDANSGLENLQAYASIKYLKYPEVSKTNGSGSDKDNSPKSEVKRSRSELSIVIMQQLSQPLSQGTVPLTNFSETQFDFTELFKKEVMDLLKSLNASEVFLKWSINAIPIISPAYSLKYENSLLLKQKSLHLPQTQSEANSVKQCLKQIDVDINNILCMLQLPVMDPLNVVKIRQLSQLSMSALYCCIITSVAHSLSSTAPSSASTQTVATKNVSASTQQSSSSSVSHNKESTNVAATEQDPYEEVSRNIVNNSLEIFKIISEIYKKSTQNHIYQNHLCMGAWMLLTGIQGAMSVSSGSQKSIGQLQTTPEEFTRNKSPSKHPESSTTSTPQPRVNLFKVQQSFGVLSAAIAKQSILLLELLLNELKIDCANGLDSKYNDDVLIGQQQQQIFTELVNFNILKNYTSMDRIICVFEGTTIQQLKTFLATIAYRKGCSLKHLTEFGGEQLSYSDSTTYFNDTLSCSEDESDTEEEEEVGDSEEEEDSEGYLGSWLKEALSPEGNETEKDKNDKQKQEDNQKSASNVTPAKDEPHEYLELASQIFQFLDTKLGDPENKFLIKYIRHGLSEQQMVLLATILKDLDSDVQMGVNNNPPTVTITSSNAVSNDAANVAIQWRTSMVKFSSSIGKYMHNMISNSLLSESLQSLLLQNLGVSPWSTETNTWPLEAYSRILAVVVQILLLKPSQEKEAACLSVWHRLVNTLVEGVCGANSSQFDEYEDLNVEHAQLLLFLFHSLNLMQKKSILLLVAGGVIRCAEVCRMVTPEKPLRDNQLMLLSRLLLFLEYLMKHLYSPPNILLEQVSWNLFSIFSMDSEEKSAGFMTYKTKMMSFYRKDIEDKYRKLSTVHDGITIKPKLYSLTVIDPSKQNEFKLDGLAWNFILCTPDKVKYPLLIDSLVSILNITDMSTGKIPHHSQFSIYYCFSLAWKLLLGLPPSTSHVENLIGLDDKQVNLHTLLWSTRCLKPVSSNVHSHNLIVDCLIRQGMYTQAAETMWFNLTEKLNDCNHILTLAKFGLESFLQSFQSQSPRLSKIILLDSLMSHLYNYQTLVANGEAGKNDEASNDTPPTRIIDESLCKTLIEKLVQTAEILMNVFNKTMTQNLSGQTPQKIIDSIIAISGTKSSLSCDLAQNLVLSIQSADKEVLTIEWKRPLNLSEESTNNHPEQGTLNIVEAHLAEIYRHQNYSMLLSLKSVIRSVINWINYILPNYDDTKLDNRALDLLVPMLFDLRTEYLYDSLNKCLETLLICDTSSEVYQLLAYRHLLTHSYSILIEYCELNVTNAGKSINVDESIVHDIIRFWENVMEKSNGLKAMREFFYETKSGSLVNILLSFTGTNLSQQYSHRVLKFFEKLFQISENMDSSFSIDEVCSSLGELGAVDNVRLRNWLSHILLGPKGLSVEGAVSSANSSNVPTPTNLGGTQSSAAPSLPIDKNRSVVETAEAMEVDEECSRVGGLPSVIWTPVALTSTTNDQAIGGAPETNENNGKLLQTLTKYLVAENRVSSAVSQGLFQAMVQLGNNLLTTSMVPESVLSDFTSLLQVMITLADADQGRGHSILFTSAVEWLEICKNRVLDKYSNKNQAIVFNTNANVAAKIQLENATSLLKYLSDLLIGLNGQQRPISTAWEDDITFDIEDIIANDPSAGTSSSSSGNVATSVEDDSEAADDSDEDASNSKLCTFTITQKNFMNQHWYWCYTCKMVDDKGCCSVCARVCHKNHDVCYAKFGNFYCDCGAKEDGSCQAMSLLDNSSSAAASNISTIDNHGEILVSSLKRQTSSSAVTSTTPATYPNNEFFNNLISHKQVFAKVIDGSKDQLSNQEMWRNVLKCLLNFCSSLMPIVKENCAKFSTVGCHLRAKNALDRLHQPEKAFSYSEQIMIATLGSQEGAFENVRMNYSGDQGHIIRQLLSANLIRRVALCCLASPQGKRQHLAVSHEKGKVTILQLSALLKQADAAKKKLTLTRLSSVPITCMVLSLVANPANEDFLAVCGLRECHVLTFTANGTVSEHIVLTLHIDNGNYLRRVIWLPGSQTKLALVTAEYVKIYDLAEDTVSPIYNFVVPSGDIRDVCFVNQEGSYFMLIMSSLGYIYTQPLTDESLAAHGAFYVTNTLELDHSYIRDVNGQILGGGVSIYYSHTLQILFFSFAMGKSFMAPLVDVNQGVKCVINLLHSSKVFSKGSSNGTQSPLCQWMEIQGHPGLVCSMMQNSNNPVIFMLKPDGYLVQEIKAQNPKAKIMDMVAIRHQVSGVEKTTLILLCEDGSLRIYAANNETTNYWLSPEVQPIGNYYNSGIMKDRGSGKKKMKKSSVVKQQQKVQQSSSSGAIVPSFPIDFFEHCTNLTDVEFGGNDLLEIYNVQQLQHRLNSTGLYVASTRFNGFTLEVVNKDVNMVITGIRFLIGTQDVSRGPTAVTILGRKIPTICTRSRWFAVPLTREESLQADKKLNIHFSPSQDAEFVTMLDSIKIYGKTKDSFGWPDEIFDDTTIGATTTTTTTAATTSQALISPNETEEAQNNPFTITALDKMVTSVLDVIDNGFYLLGGSSVDMSLKQQAIDVTTSLILLPTPGIVQQLSRSVLAILHPTKSQYHQYKDREILNDINKELQNMLTVSNFKNVDPEGFYRLVLMVRSIAIQRPQQLTKICQENNYPIVTALMSLVKELHRISSSYDESIVHYGLTHKEATIQSLIEILYAFIYTDSSLIEQMVKFMVELLLDKDPQVSHSAKHAIIRLLRPKLKRQRKVLIESTVTPPSCQTPTPQSMPTTQIIAEDVASGGSGIQDVDLIEPLGLIAAGGGGGIASGENREQLVESSLEALLGMAGGGGAAGAVRDVHGEALMEFALELYLQEYDGDIQAFQGLANRLRGNQTFQAVAAAAGIDLGGAVVAPNQSSSSRVNNSAGGSDDDDEAASNAATDGSREVGNQRQILTTSPSAEQLMDNAGDGGSGNGSDGSGAESIGGISGRSSTYEEQMPTSSTNSPPKVSSCGKLEAVKDEEDVIAEQDSSKLHHLRIVILDTLIDNFSSLENINGRQVIPFMQVILMLTTDLDGTQEHEKNIMTKLLCLCVEKLAMNPPTQAVDLSTRSDKSEVQLIILRFVGILMGKIKTLSSSKSAASSSTASTSTVENIQFVASATANHLMKNGAIVYCLTLLESFLPYWRQNNLSNDANNSSQSGTNGAIITSSGGAVTNTLLKPTIYGPVPDMQPFFARQYIKGLADIFELYPQVLTEMAVRLPYQILKLTSSNQSQQQQQQQQQQHSYDSAHMTFTLCEYMMHMNSPVLRRQVRKLLLYMCGNKERYRKLRDLHSLNEHMKAIIKLTSVNCPGLSYQSLVSLIDHLKSCYEIASARTGNWQRFCLLNTDILSTLLSLSCHQFDHEQISTIILQLLQAAVVCVNPTSTTPSQPTIQEPSMTGTQVKQSSKDRKDRDKSEEMDSSGNESKFDPANCNLLVQQIFNQVHISNLTLFIKTFLLETNAINIRWLAHGLIYAFYDNSNEANKSKLLQSLWGLWPLLPAYGKRAPQFVDLIGFFTLNTKSAVHTLPDKITKAVKVLREQNELVAKHPSAALYTVLNQVLELDGFYLESEPCLVCNNIDQSMSIIKLTSIKMDSKFTMNCNIVKLVNSHVISKIILRIGDLKRTKMVRTINIYYNSRNVQAVVELKNRPSMWHKAKTVTLQSGQTDVKIELSLPITASNLMFEYDDFYETVTSMPESLQCPRCSATVPANPGVCNNCGEHVFQCHKCRAIHYDEKDPFLCHSCGFCKYAKFDYSIYGRPTCAVDPVESDDDRSKTVQTINNLLEKADKSYREIVNVRQSLELLIPKIAEGSGSSTDLIVGNVSNSLHINKIVQQMEKKYCNEGRTHFDDLTKIVQKIQACRRELVAYDRSQMDPSSAPMTPTIPTIDANDSIAHSKCYGCALSSIEQTLSLLKGMATQMQCRELLCQEGLIEELAFNSLRNGTDQKIQEEVRSLLCLLTRDLPEPTEKLCNVLTQRVITALDGSVSFVNLDQAVRHEMALLEAMALQEDSCWQMKLKPIINLFLRASKDVRGPATAVIQPCLRVIHFMCNPPAPTSKTNKGKTSAELSTIKISDGISINPNKWLEGDPNHSFEAWKARQSPNVSTSLPIDATKPKPDTFIAVMEEKRQQTRNIYLMEKFGHRWHLKTIKKRVKSQPLKLIPSYLPSILFHSTSRLVRFNACALVTSWMTTHERKLHLLNLLTCFLKYIGEAGEASAEFIDLYKQLAQEPPYRQYLALNHVITDIADLLNFEFEKIYKLEETTSLSTDLGQGYALKQYVDLISMFLDNPQIRKAFKGLVLQSIIQSYLNLRKLVVQRTCMIDEAQKSLMNLLEELTSGTEEETAAFMAICIDIVRNTPANELKTPLFMFERLCSTIHSEDSDIDEFFLNLEKDQLQEEFIQGRMLGNPYPSSEAGLGPLMRDVKNKICFDCEIMAMLEDDNGMELLVHNKIISLDLPVKEVYKKVWLAGGGERDTMRIIYRIRGLSGDATEEFVESLKQTSAQEEDNEQTYRMVNVVADCGGLKVMLDRMGYLQNVSKSKQFLQTLLKLFLMCVKVKKCREEFCQPELGAISTLLKVLHLCLQHQVQENDPQMSTVTEQLLEIMETILAKAASDSLDSFLQFSLTFGGPEYIEALLSCTNHANVRNNPHVLRCLIRVVAALVYGNDIKMALLCDHFKSCFDFEKFDVERTAEEEFQLELFCILCSAIERNSIGGILKDYIMGLGIVDKAVDYIVKYAPSNRLILLPFASSLDSDELKLFISKPSLKYILQFLSGLASKHEKTQLVVAKDLIPIVHQLEQVSSDEHVGSLAENLLEALSSEPATAKTVQEYRDSTRAEKKRLAMATREKQLNAMGMRTNEKGQVTAKEQVLQEMDKLAEETGLTCFICREGYACQPNRVIGIYTFTKRCPLEEYEQKSRKTMGYTSVTHFNVVHVDCHMSAIRMSRGRDEWESASLQNANTKCNGLLPLWGPDVSETAFSACMGRHNGYMQDSTQRIEITFTSGIHDLKLLLLRFAHEKTFHDDCGGGGPQSNMHLVPYLMFFALYLSLSTRSYIREEKSLTAFLNQPLSEKWFESSYEVDGPTYQIVLSIVLHTPEMWTRNKIKFLKRLLVTYHIRHLYPSSTCKALNGVGDKDVKEYGIYKPGLMLFALVEIIYQQYFSKVVNPKDEDWPVSLFGFIRKNDEAMMKSAVSTLENFREEFLPCTSFAEFCDVAGLLGEIEDPDGFLAELLQSLPGSGGK</sequence>
<dbReference type="EMBL" id="CVRI01000021">
    <property type="protein sequence ID" value="CRK91708.1"/>
    <property type="molecule type" value="Genomic_DNA"/>
</dbReference>
<dbReference type="SUPFAM" id="SSF50978">
    <property type="entry name" value="WD40 repeat-like"/>
    <property type="match status" value="1"/>
</dbReference>
<gene>
    <name evidence="10" type="ORF">CLUMA_CG005354</name>
</gene>
<evidence type="ECO:0000313" key="10">
    <source>
        <dbReference type="EMBL" id="CRK91708.1"/>
    </source>
</evidence>
<dbReference type="OrthoDB" id="30336at2759"/>
<keyword evidence="4" id="KW-0862">Zinc</keyword>
<keyword evidence="3 7" id="KW-0863">Zinc-finger</keyword>
<feature type="region of interest" description="Disordered" evidence="8">
    <location>
        <begin position="3482"/>
        <end position="3522"/>
    </location>
</feature>
<keyword evidence="2" id="KW-0479">Metal-binding</keyword>
<feature type="compositionally biased region" description="Low complexity" evidence="8">
    <location>
        <begin position="318"/>
        <end position="330"/>
    </location>
</feature>
<feature type="region of interest" description="Disordered" evidence="8">
    <location>
        <begin position="2972"/>
        <end position="3070"/>
    </location>
</feature>